<dbReference type="EnsemblMetazoa" id="RPRC008400-RA">
    <property type="protein sequence ID" value="RPRC008400-PA"/>
    <property type="gene ID" value="RPRC008400"/>
</dbReference>
<feature type="region of interest" description="Disordered" evidence="1">
    <location>
        <begin position="108"/>
        <end position="132"/>
    </location>
</feature>
<evidence type="ECO:0000313" key="2">
    <source>
        <dbReference type="EnsemblMetazoa" id="RPRC008400-PA"/>
    </source>
</evidence>
<dbReference type="EMBL" id="ACPB03009999">
    <property type="status" value="NOT_ANNOTATED_CDS"/>
    <property type="molecule type" value="Genomic_DNA"/>
</dbReference>
<protein>
    <submittedName>
        <fullName evidence="2">Uncharacterized protein</fullName>
    </submittedName>
</protein>
<name>T1HWI0_RHOPR</name>
<evidence type="ECO:0000313" key="3">
    <source>
        <dbReference type="Proteomes" id="UP000015103"/>
    </source>
</evidence>
<sequence length="132" mass="13928">MFNFSKLQTGQMGYDTSGCGSAAGSQNGVSGQHMIPGSAAAAAAAAAALAQYGGYQAQVSSYPLQSWHSVVPQYTVMQPPHMSQVEYITPAAPYSYYGPAPPIIHTVPIPETEHNSNTASPDDTYQYQPGQK</sequence>
<dbReference type="VEuPathDB" id="VectorBase:RPRC008400"/>
<accession>T1HWI0</accession>
<dbReference type="InParanoid" id="T1HWI0"/>
<feature type="compositionally biased region" description="Polar residues" evidence="1">
    <location>
        <begin position="115"/>
        <end position="132"/>
    </location>
</feature>
<dbReference type="HOGENOM" id="CLU_1919658_0_0_1"/>
<reference evidence="2" key="1">
    <citation type="submission" date="2015-05" db="UniProtKB">
        <authorList>
            <consortium name="EnsemblMetazoa"/>
        </authorList>
    </citation>
    <scope>IDENTIFICATION</scope>
</reference>
<organism evidence="2 3">
    <name type="scientific">Rhodnius prolixus</name>
    <name type="common">Triatomid bug</name>
    <dbReference type="NCBI Taxonomy" id="13249"/>
    <lineage>
        <taxon>Eukaryota</taxon>
        <taxon>Metazoa</taxon>
        <taxon>Ecdysozoa</taxon>
        <taxon>Arthropoda</taxon>
        <taxon>Hexapoda</taxon>
        <taxon>Insecta</taxon>
        <taxon>Pterygota</taxon>
        <taxon>Neoptera</taxon>
        <taxon>Paraneoptera</taxon>
        <taxon>Hemiptera</taxon>
        <taxon>Heteroptera</taxon>
        <taxon>Panheteroptera</taxon>
        <taxon>Cimicomorpha</taxon>
        <taxon>Reduviidae</taxon>
        <taxon>Triatominae</taxon>
        <taxon>Rhodnius</taxon>
    </lineage>
</organism>
<dbReference type="Proteomes" id="UP000015103">
    <property type="component" value="Unassembled WGS sequence"/>
</dbReference>
<proteinExistence type="predicted"/>
<evidence type="ECO:0000256" key="1">
    <source>
        <dbReference type="SAM" id="MobiDB-lite"/>
    </source>
</evidence>
<dbReference type="EMBL" id="ACPB03009998">
    <property type="status" value="NOT_ANNOTATED_CDS"/>
    <property type="molecule type" value="Genomic_DNA"/>
</dbReference>
<keyword evidence="3" id="KW-1185">Reference proteome</keyword>
<dbReference type="AlphaFoldDB" id="T1HWI0"/>